<comment type="caution">
    <text evidence="1">The sequence shown here is derived from an EMBL/GenBank/DDBJ whole genome shotgun (WGS) entry which is preliminary data.</text>
</comment>
<dbReference type="EMBL" id="JAENHL010000006">
    <property type="protein sequence ID" value="MBK1866188.1"/>
    <property type="molecule type" value="Genomic_DNA"/>
</dbReference>
<name>A0ACC5R0M2_9HYPH</name>
<keyword evidence="2" id="KW-1185">Reference proteome</keyword>
<gene>
    <name evidence="1" type="ORF">JHL16_07455</name>
</gene>
<evidence type="ECO:0000313" key="2">
    <source>
        <dbReference type="Proteomes" id="UP000616151"/>
    </source>
</evidence>
<protein>
    <submittedName>
        <fullName evidence="1">Uncharacterized protein</fullName>
    </submittedName>
</protein>
<proteinExistence type="predicted"/>
<evidence type="ECO:0000313" key="1">
    <source>
        <dbReference type="EMBL" id="MBK1866188.1"/>
    </source>
</evidence>
<organism evidence="1 2">
    <name type="scientific">Taklimakanibacter albus</name>
    <dbReference type="NCBI Taxonomy" id="2800327"/>
    <lineage>
        <taxon>Bacteria</taxon>
        <taxon>Pseudomonadati</taxon>
        <taxon>Pseudomonadota</taxon>
        <taxon>Alphaproteobacteria</taxon>
        <taxon>Hyphomicrobiales</taxon>
        <taxon>Aestuariivirgaceae</taxon>
        <taxon>Taklimakanibacter</taxon>
    </lineage>
</organism>
<dbReference type="Proteomes" id="UP000616151">
    <property type="component" value="Unassembled WGS sequence"/>
</dbReference>
<sequence>MNAVVIPFPKRAAHEALFHASVAHGPAKIIIFPGVRYDRIPETEDLFAIATAPLKKPSNRK</sequence>
<accession>A0ACC5R0M2</accession>
<reference evidence="1" key="1">
    <citation type="submission" date="2021-01" db="EMBL/GenBank/DDBJ databases">
        <authorList>
            <person name="Sun Q."/>
        </authorList>
    </citation>
    <scope>NUCLEOTIDE SEQUENCE</scope>
    <source>
        <strain evidence="1">YIM B02566</strain>
    </source>
</reference>